<protein>
    <submittedName>
        <fullName evidence="1">Uncharacterized protein</fullName>
    </submittedName>
</protein>
<evidence type="ECO:0000313" key="1">
    <source>
        <dbReference type="EMBL" id="GAX77201.1"/>
    </source>
</evidence>
<reference evidence="1 2" key="1">
    <citation type="submission" date="2017-08" db="EMBL/GenBank/DDBJ databases">
        <title>Acidophilic green algal genome provides insights into adaptation to an acidic environment.</title>
        <authorList>
            <person name="Hirooka S."/>
            <person name="Hirose Y."/>
            <person name="Kanesaki Y."/>
            <person name="Higuchi S."/>
            <person name="Fujiwara T."/>
            <person name="Onuma R."/>
            <person name="Era A."/>
            <person name="Ohbayashi R."/>
            <person name="Uzuka A."/>
            <person name="Nozaki H."/>
            <person name="Yoshikawa H."/>
            <person name="Miyagishima S.Y."/>
        </authorList>
    </citation>
    <scope>NUCLEOTIDE SEQUENCE [LARGE SCALE GENOMIC DNA]</scope>
    <source>
        <strain evidence="1 2">NIES-2499</strain>
    </source>
</reference>
<evidence type="ECO:0000313" key="2">
    <source>
        <dbReference type="Proteomes" id="UP000232323"/>
    </source>
</evidence>
<sequence length="245" mass="27940">MVRSLNDYTPQEQDVLDEFDPIDLEYKALPNILGVMNRSPFKRLRPGDELDVTWRPNVYPVSVNGILTHFGILGISKVAEMALVCMHGLREVHAHGNMFMPGSFSQVKAGFLRSLEDYRADADIVNIPHRGTPEYTVNPKFFQAAQAFHNEAMTTYYTEFTEEQLLQWVMNGQVGMNKRLSLLELWTRMLFWYMDRPDSFALIQRTIDQAAQIAATQNRLNVAEEIAALAADLTDADIAEAERRP</sequence>
<name>A0A250X2A3_9CHLO</name>
<dbReference type="Proteomes" id="UP000232323">
    <property type="component" value="Unassembled WGS sequence"/>
</dbReference>
<keyword evidence="2" id="KW-1185">Reference proteome</keyword>
<comment type="caution">
    <text evidence="1">The sequence shown here is derived from an EMBL/GenBank/DDBJ whole genome shotgun (WGS) entry which is preliminary data.</text>
</comment>
<accession>A0A250X2A3</accession>
<proteinExistence type="predicted"/>
<dbReference type="EMBL" id="BEGY01000023">
    <property type="protein sequence ID" value="GAX77201.1"/>
    <property type="molecule type" value="Genomic_DNA"/>
</dbReference>
<gene>
    <name evidence="1" type="ORF">CEUSTIGMA_g4647.t1</name>
</gene>
<dbReference type="AlphaFoldDB" id="A0A250X2A3"/>
<organism evidence="1 2">
    <name type="scientific">Chlamydomonas eustigma</name>
    <dbReference type="NCBI Taxonomy" id="1157962"/>
    <lineage>
        <taxon>Eukaryota</taxon>
        <taxon>Viridiplantae</taxon>
        <taxon>Chlorophyta</taxon>
        <taxon>core chlorophytes</taxon>
        <taxon>Chlorophyceae</taxon>
        <taxon>CS clade</taxon>
        <taxon>Chlamydomonadales</taxon>
        <taxon>Chlamydomonadaceae</taxon>
        <taxon>Chlamydomonas</taxon>
    </lineage>
</organism>